<evidence type="ECO:0000256" key="8">
    <source>
        <dbReference type="ARBA" id="ARBA00041995"/>
    </source>
</evidence>
<dbReference type="AlphaFoldDB" id="A0A520S1S1"/>
<gene>
    <name evidence="11" type="primary">rlmE</name>
    <name evidence="11" type="synonym">ftsJ</name>
    <name evidence="11" type="synonym">rrmJ</name>
    <name evidence="14" type="ORF">EVA68_04440</name>
</gene>
<comment type="function">
    <text evidence="5 11">Specifically methylates the uridine in position 2552 of 23S rRNA at the 2'-O position of the ribose in the fully assembled 50S ribosomal subunit.</text>
</comment>
<evidence type="ECO:0000256" key="6">
    <source>
        <dbReference type="ARBA" id="ARBA00038861"/>
    </source>
</evidence>
<dbReference type="PANTHER" id="PTHR10920">
    <property type="entry name" value="RIBOSOMAL RNA METHYLTRANSFERASE"/>
    <property type="match status" value="1"/>
</dbReference>
<dbReference type="HAMAP" id="MF_01547">
    <property type="entry name" value="RNA_methyltr_E"/>
    <property type="match status" value="1"/>
</dbReference>
<evidence type="ECO:0000256" key="2">
    <source>
        <dbReference type="ARBA" id="ARBA00022603"/>
    </source>
</evidence>
<keyword evidence="11" id="KW-0963">Cytoplasm</keyword>
<feature type="active site" description="Proton acceptor" evidence="11 12">
    <location>
        <position position="162"/>
    </location>
</feature>
<evidence type="ECO:0000256" key="9">
    <source>
        <dbReference type="ARBA" id="ARBA00042745"/>
    </source>
</evidence>
<dbReference type="FunFam" id="3.40.50.150:FF:000005">
    <property type="entry name" value="Ribosomal RNA large subunit methyltransferase E"/>
    <property type="match status" value="1"/>
</dbReference>
<evidence type="ECO:0000256" key="12">
    <source>
        <dbReference type="PIRSR" id="PIRSR005461-1"/>
    </source>
</evidence>
<organism evidence="14 15">
    <name type="scientific">OM182 bacterium</name>
    <dbReference type="NCBI Taxonomy" id="2510334"/>
    <lineage>
        <taxon>Bacteria</taxon>
        <taxon>Pseudomonadati</taxon>
        <taxon>Pseudomonadota</taxon>
        <taxon>Gammaproteobacteria</taxon>
        <taxon>OMG group</taxon>
        <taxon>OM182 clade</taxon>
    </lineage>
</organism>
<evidence type="ECO:0000256" key="3">
    <source>
        <dbReference type="ARBA" id="ARBA00022679"/>
    </source>
</evidence>
<dbReference type="PIRSF" id="PIRSF005461">
    <property type="entry name" value="23S_rRNA_mtase"/>
    <property type="match status" value="1"/>
</dbReference>
<feature type="binding site" evidence="11">
    <location>
        <position position="97"/>
    </location>
    <ligand>
        <name>S-adenosyl-L-methionine</name>
        <dbReference type="ChEBI" id="CHEBI:59789"/>
    </ligand>
</feature>
<dbReference type="Gene3D" id="3.40.50.150">
    <property type="entry name" value="Vaccinia Virus protein VP39"/>
    <property type="match status" value="1"/>
</dbReference>
<dbReference type="EC" id="2.1.1.166" evidence="6 11"/>
<dbReference type="InterPro" id="IPR029063">
    <property type="entry name" value="SAM-dependent_MTases_sf"/>
</dbReference>
<evidence type="ECO:0000313" key="14">
    <source>
        <dbReference type="EMBL" id="RZO76417.1"/>
    </source>
</evidence>
<keyword evidence="3 11" id="KW-0808">Transferase</keyword>
<feature type="domain" description="Ribosomal RNA methyltransferase FtsJ" evidence="13">
    <location>
        <begin position="30"/>
        <end position="205"/>
    </location>
</feature>
<dbReference type="InterPro" id="IPR050082">
    <property type="entry name" value="RNA_methyltr_RlmE"/>
</dbReference>
<evidence type="ECO:0000259" key="13">
    <source>
        <dbReference type="Pfam" id="PF01728"/>
    </source>
</evidence>
<keyword evidence="2 11" id="KW-0489">Methyltransferase</keyword>
<comment type="caution">
    <text evidence="14">The sequence shown here is derived from an EMBL/GenBank/DDBJ whole genome shotgun (WGS) entry which is preliminary data.</text>
</comment>
<evidence type="ECO:0000256" key="1">
    <source>
        <dbReference type="ARBA" id="ARBA00022552"/>
    </source>
</evidence>
<sequence length="207" mass="23255">MSRKSGSSKRWLSEHERDSYVKAARHRGLRSRASYKLLQIQEKYGLMELGQFVVDLGASPGGFSQIARKQVGTKGRVIAVDLLEMAPLEGVDFIKGNFCEDSTEEKLLNLINGQPVDLVISDMAPNFSGVKEVDQPNSIYLVEMALEFVAKILRPGGSLMIKCFEGSGINDLRRTFRQKFKRFNSFKPNASSNRSREIYLIGRNFIG</sequence>
<accession>A0A520S1S1</accession>
<feature type="binding site" evidence="11">
    <location>
        <position position="63"/>
    </location>
    <ligand>
        <name>S-adenosyl-L-methionine</name>
        <dbReference type="ChEBI" id="CHEBI:59789"/>
    </ligand>
</feature>
<dbReference type="SUPFAM" id="SSF53335">
    <property type="entry name" value="S-adenosyl-L-methionine-dependent methyltransferases"/>
    <property type="match status" value="1"/>
</dbReference>
<evidence type="ECO:0000256" key="7">
    <source>
        <dbReference type="ARBA" id="ARBA00041129"/>
    </source>
</evidence>
<dbReference type="CDD" id="cd02440">
    <property type="entry name" value="AdoMet_MTases"/>
    <property type="match status" value="1"/>
</dbReference>
<keyword evidence="1 11" id="KW-0698">rRNA processing</keyword>
<dbReference type="GO" id="GO:0005737">
    <property type="term" value="C:cytoplasm"/>
    <property type="evidence" value="ECO:0007669"/>
    <property type="project" value="UniProtKB-SubCell"/>
</dbReference>
<proteinExistence type="inferred from homology"/>
<feature type="binding site" evidence="11">
    <location>
        <position position="61"/>
    </location>
    <ligand>
        <name>S-adenosyl-L-methionine</name>
        <dbReference type="ChEBI" id="CHEBI:59789"/>
    </ligand>
</feature>
<evidence type="ECO:0000256" key="4">
    <source>
        <dbReference type="ARBA" id="ARBA00022691"/>
    </source>
</evidence>
<keyword evidence="4 11" id="KW-0949">S-adenosyl-L-methionine</keyword>
<evidence type="ECO:0000256" key="5">
    <source>
        <dbReference type="ARBA" id="ARBA00037569"/>
    </source>
</evidence>
<evidence type="ECO:0000256" key="11">
    <source>
        <dbReference type="HAMAP-Rule" id="MF_01547"/>
    </source>
</evidence>
<dbReference type="InterPro" id="IPR002877">
    <property type="entry name" value="RNA_MeTrfase_FtsJ_dom"/>
</dbReference>
<dbReference type="EMBL" id="SHAG01000012">
    <property type="protein sequence ID" value="RZO76417.1"/>
    <property type="molecule type" value="Genomic_DNA"/>
</dbReference>
<feature type="binding site" evidence="11">
    <location>
        <position position="81"/>
    </location>
    <ligand>
        <name>S-adenosyl-L-methionine</name>
        <dbReference type="ChEBI" id="CHEBI:59789"/>
    </ligand>
</feature>
<comment type="similarity">
    <text evidence="11">Belongs to the class I-like SAM-binding methyltransferase superfamily. RNA methyltransferase RlmE family.</text>
</comment>
<dbReference type="GO" id="GO:0008650">
    <property type="term" value="F:rRNA (uridine-2'-O-)-methyltransferase activity"/>
    <property type="evidence" value="ECO:0007669"/>
    <property type="project" value="UniProtKB-UniRule"/>
</dbReference>
<evidence type="ECO:0000313" key="15">
    <source>
        <dbReference type="Proteomes" id="UP000316199"/>
    </source>
</evidence>
<comment type="catalytic activity">
    <reaction evidence="10 11">
        <text>uridine(2552) in 23S rRNA + S-adenosyl-L-methionine = 2'-O-methyluridine(2552) in 23S rRNA + S-adenosyl-L-homocysteine + H(+)</text>
        <dbReference type="Rhea" id="RHEA:42720"/>
        <dbReference type="Rhea" id="RHEA-COMP:10202"/>
        <dbReference type="Rhea" id="RHEA-COMP:10203"/>
        <dbReference type="ChEBI" id="CHEBI:15378"/>
        <dbReference type="ChEBI" id="CHEBI:57856"/>
        <dbReference type="ChEBI" id="CHEBI:59789"/>
        <dbReference type="ChEBI" id="CHEBI:65315"/>
        <dbReference type="ChEBI" id="CHEBI:74478"/>
        <dbReference type="EC" id="2.1.1.166"/>
    </reaction>
</comment>
<evidence type="ECO:0000256" key="10">
    <source>
        <dbReference type="ARBA" id="ARBA00048970"/>
    </source>
</evidence>
<dbReference type="InterPro" id="IPR015507">
    <property type="entry name" value="rRNA-MeTfrase_E"/>
</dbReference>
<reference evidence="14 15" key="1">
    <citation type="submission" date="2019-02" db="EMBL/GenBank/DDBJ databases">
        <title>Prokaryotic population dynamics and viral predation in marine succession experiment using metagenomics: the confinement effect.</title>
        <authorList>
            <person name="Haro-Moreno J.M."/>
            <person name="Rodriguez-Valera F."/>
            <person name="Lopez-Perez M."/>
        </authorList>
    </citation>
    <scope>NUCLEOTIDE SEQUENCE [LARGE SCALE GENOMIC DNA]</scope>
    <source>
        <strain evidence="14">MED-G157</strain>
    </source>
</reference>
<name>A0A520S1S1_9GAMM</name>
<protein>
    <recommendedName>
        <fullName evidence="7 11">Ribosomal RNA large subunit methyltransferase E</fullName>
        <ecNumber evidence="6 11">2.1.1.166</ecNumber>
    </recommendedName>
    <alternativeName>
        <fullName evidence="9 11">23S rRNA Um2552 methyltransferase</fullName>
    </alternativeName>
    <alternativeName>
        <fullName evidence="8 11">rRNA (uridine-2'-O-)-methyltransferase</fullName>
    </alternativeName>
</protein>
<dbReference type="Proteomes" id="UP000316199">
    <property type="component" value="Unassembled WGS sequence"/>
</dbReference>
<comment type="subcellular location">
    <subcellularLocation>
        <location evidence="11">Cytoplasm</location>
    </subcellularLocation>
</comment>
<dbReference type="Pfam" id="PF01728">
    <property type="entry name" value="FtsJ"/>
    <property type="match status" value="1"/>
</dbReference>
<feature type="binding site" evidence="11">
    <location>
        <position position="122"/>
    </location>
    <ligand>
        <name>S-adenosyl-L-methionine</name>
        <dbReference type="ChEBI" id="CHEBI:59789"/>
    </ligand>
</feature>
<dbReference type="PANTHER" id="PTHR10920:SF18">
    <property type="entry name" value="RRNA METHYLTRANSFERASE 2, MITOCHONDRIAL"/>
    <property type="match status" value="1"/>
</dbReference>